<dbReference type="EMBL" id="JAUCEY010000008">
    <property type="protein sequence ID" value="MDM5455209.1"/>
    <property type="molecule type" value="Genomic_DNA"/>
</dbReference>
<comment type="caution">
    <text evidence="1">The sequence shown here is derived from an EMBL/GenBank/DDBJ whole genome shotgun (WGS) entry which is preliminary data.</text>
</comment>
<evidence type="ECO:0000313" key="1">
    <source>
        <dbReference type="EMBL" id="MDM5455209.1"/>
    </source>
</evidence>
<dbReference type="RefSeq" id="WP_289320981.1">
    <property type="nucleotide sequence ID" value="NZ_JAUCEY010000008.1"/>
</dbReference>
<name>A0AAW7IIN0_9BACI</name>
<accession>A0AAW7IIN0</accession>
<sequence length="96" mass="10681">MTIIVAFVSGGSGNVTIDPMDDGGYNVYPQASYSNMVDMGNGLFGVLTGGTDLSGDETFKIYYYDREKDELIFKKETMPSELEQGLLVMRWSIYII</sequence>
<dbReference type="Proteomes" id="UP001234602">
    <property type="component" value="Unassembled WGS sequence"/>
</dbReference>
<protein>
    <submittedName>
        <fullName evidence="1">Uncharacterized protein</fullName>
    </submittedName>
</protein>
<proteinExistence type="predicted"/>
<reference evidence="1" key="1">
    <citation type="submission" date="2023-06" db="EMBL/GenBank/DDBJ databases">
        <title>Comparative genomics of Bacillaceae isolates and their secondary metabolite potential.</title>
        <authorList>
            <person name="Song L."/>
            <person name="Nielsen L.J."/>
            <person name="Mohite O."/>
            <person name="Xu X."/>
            <person name="Weber T."/>
            <person name="Kovacs A.T."/>
        </authorList>
    </citation>
    <scope>NUCLEOTIDE SEQUENCE</scope>
    <source>
        <strain evidence="1">D8_B_37</strain>
    </source>
</reference>
<gene>
    <name evidence="1" type="ORF">QUF89_24170</name>
</gene>
<dbReference type="AlphaFoldDB" id="A0AAW7IIN0"/>
<organism evidence="1 2">
    <name type="scientific">Peribacillus simplex</name>
    <dbReference type="NCBI Taxonomy" id="1478"/>
    <lineage>
        <taxon>Bacteria</taxon>
        <taxon>Bacillati</taxon>
        <taxon>Bacillota</taxon>
        <taxon>Bacilli</taxon>
        <taxon>Bacillales</taxon>
        <taxon>Bacillaceae</taxon>
        <taxon>Peribacillus</taxon>
    </lineage>
</organism>
<evidence type="ECO:0000313" key="2">
    <source>
        <dbReference type="Proteomes" id="UP001234602"/>
    </source>
</evidence>